<organism evidence="9 10">
    <name type="scientific">Paenibacillus thalictri</name>
    <dbReference type="NCBI Taxonomy" id="2527873"/>
    <lineage>
        <taxon>Bacteria</taxon>
        <taxon>Bacillati</taxon>
        <taxon>Bacillota</taxon>
        <taxon>Bacilli</taxon>
        <taxon>Bacillales</taxon>
        <taxon>Paenibacillaceae</taxon>
        <taxon>Paenibacillus</taxon>
    </lineage>
</organism>
<evidence type="ECO:0000256" key="5">
    <source>
        <dbReference type="ARBA" id="ARBA00022989"/>
    </source>
</evidence>
<dbReference type="PANTHER" id="PTHR43744:SF8">
    <property type="entry name" value="SN-GLYCEROL-3-PHOSPHATE TRANSPORT SYSTEM PERMEASE PROTEIN UGPE"/>
    <property type="match status" value="1"/>
</dbReference>
<evidence type="ECO:0000256" key="3">
    <source>
        <dbReference type="ARBA" id="ARBA00022475"/>
    </source>
</evidence>
<evidence type="ECO:0000256" key="6">
    <source>
        <dbReference type="ARBA" id="ARBA00023136"/>
    </source>
</evidence>
<dbReference type="OrthoDB" id="187395at2"/>
<dbReference type="InterPro" id="IPR000515">
    <property type="entry name" value="MetI-like"/>
</dbReference>
<dbReference type="GO" id="GO:0055085">
    <property type="term" value="P:transmembrane transport"/>
    <property type="evidence" value="ECO:0007669"/>
    <property type="project" value="InterPro"/>
</dbReference>
<protein>
    <submittedName>
        <fullName evidence="9">Carbohydrate ABC transporter permease</fullName>
    </submittedName>
</protein>
<keyword evidence="3" id="KW-1003">Cell membrane</keyword>
<dbReference type="Pfam" id="PF00528">
    <property type="entry name" value="BPD_transp_1"/>
    <property type="match status" value="1"/>
</dbReference>
<keyword evidence="6 7" id="KW-0472">Membrane</keyword>
<feature type="transmembrane region" description="Helical" evidence="7">
    <location>
        <begin position="166"/>
        <end position="186"/>
    </location>
</feature>
<gene>
    <name evidence="9" type="ORF">EYB31_29900</name>
</gene>
<reference evidence="9 10" key="1">
    <citation type="submission" date="2019-02" db="EMBL/GenBank/DDBJ databases">
        <title>Paenibacillus sp. nov., isolated from surface-sterilized tissue of Thalictrum simplex L.</title>
        <authorList>
            <person name="Tuo L."/>
        </authorList>
    </citation>
    <scope>NUCLEOTIDE SEQUENCE [LARGE SCALE GENOMIC DNA]</scope>
    <source>
        <strain evidence="9 10">N2SHLJ1</strain>
    </source>
</reference>
<evidence type="ECO:0000256" key="1">
    <source>
        <dbReference type="ARBA" id="ARBA00004651"/>
    </source>
</evidence>
<feature type="transmembrane region" description="Helical" evidence="7">
    <location>
        <begin position="99"/>
        <end position="120"/>
    </location>
</feature>
<keyword evidence="5 7" id="KW-1133">Transmembrane helix</keyword>
<evidence type="ECO:0000256" key="2">
    <source>
        <dbReference type="ARBA" id="ARBA00022448"/>
    </source>
</evidence>
<proteinExistence type="inferred from homology"/>
<feature type="domain" description="ABC transmembrane type-1" evidence="8">
    <location>
        <begin position="95"/>
        <end position="286"/>
    </location>
</feature>
<dbReference type="CDD" id="cd06261">
    <property type="entry name" value="TM_PBP2"/>
    <property type="match status" value="1"/>
</dbReference>
<dbReference type="EMBL" id="SIRE01000025">
    <property type="protein sequence ID" value="TBL71591.1"/>
    <property type="molecule type" value="Genomic_DNA"/>
</dbReference>
<keyword evidence="10" id="KW-1185">Reference proteome</keyword>
<dbReference type="InterPro" id="IPR035906">
    <property type="entry name" value="MetI-like_sf"/>
</dbReference>
<evidence type="ECO:0000256" key="4">
    <source>
        <dbReference type="ARBA" id="ARBA00022692"/>
    </source>
</evidence>
<dbReference type="GO" id="GO:0005886">
    <property type="term" value="C:plasma membrane"/>
    <property type="evidence" value="ECO:0007669"/>
    <property type="project" value="UniProtKB-SubCell"/>
</dbReference>
<keyword evidence="4 7" id="KW-0812">Transmembrane</keyword>
<name>A0A4Q9DL24_9BACL</name>
<feature type="transmembrane region" description="Helical" evidence="7">
    <location>
        <begin position="28"/>
        <end position="55"/>
    </location>
</feature>
<accession>A0A4Q9DL24</accession>
<dbReference type="AlphaFoldDB" id="A0A4Q9DL24"/>
<evidence type="ECO:0000256" key="7">
    <source>
        <dbReference type="RuleBase" id="RU363032"/>
    </source>
</evidence>
<evidence type="ECO:0000313" key="10">
    <source>
        <dbReference type="Proteomes" id="UP000293142"/>
    </source>
</evidence>
<feature type="transmembrane region" description="Helical" evidence="7">
    <location>
        <begin position="132"/>
        <end position="154"/>
    </location>
</feature>
<evidence type="ECO:0000259" key="8">
    <source>
        <dbReference type="PROSITE" id="PS50928"/>
    </source>
</evidence>
<dbReference type="PANTHER" id="PTHR43744">
    <property type="entry name" value="ABC TRANSPORTER PERMEASE PROTEIN MG189-RELATED-RELATED"/>
    <property type="match status" value="1"/>
</dbReference>
<evidence type="ECO:0000313" key="9">
    <source>
        <dbReference type="EMBL" id="TBL71591.1"/>
    </source>
</evidence>
<sequence>MSLRGKGGAQFMEIAASKEKVRRSSRSFSGMLGVAVKYAVLIAHSVFTLLPLVWIASNSFRNTDQILTSIRLIPESFDFSNYAKVITASNIPKAFYNSLSITFVTLALLLAVALPASFALSRFRFKASGYIYMFFAAAIFVPGITVLPMVFKLFNDLHLLGYKYSIVLSYVVGELPLSLFLLVMFMRAIPHELDESAIIDGCGTWKMFTLITVPMSRNGIVTVLILAFVAVWNDYLLALIMLTNKAYRTLSVTLAFTKDENGINYGMMSASIVFAVVPMIVFYLIIKDQLIKGMTLGAVKG</sequence>
<feature type="transmembrane region" description="Helical" evidence="7">
    <location>
        <begin position="262"/>
        <end position="286"/>
    </location>
</feature>
<dbReference type="PROSITE" id="PS50928">
    <property type="entry name" value="ABC_TM1"/>
    <property type="match status" value="1"/>
</dbReference>
<comment type="subcellular location">
    <subcellularLocation>
        <location evidence="1 7">Cell membrane</location>
        <topology evidence="1 7">Multi-pass membrane protein</topology>
    </subcellularLocation>
</comment>
<feature type="transmembrane region" description="Helical" evidence="7">
    <location>
        <begin position="220"/>
        <end position="242"/>
    </location>
</feature>
<dbReference type="Proteomes" id="UP000293142">
    <property type="component" value="Unassembled WGS sequence"/>
</dbReference>
<keyword evidence="2 7" id="KW-0813">Transport</keyword>
<comment type="caution">
    <text evidence="9">The sequence shown here is derived from an EMBL/GenBank/DDBJ whole genome shotgun (WGS) entry which is preliminary data.</text>
</comment>
<dbReference type="SUPFAM" id="SSF161098">
    <property type="entry name" value="MetI-like"/>
    <property type="match status" value="1"/>
</dbReference>
<dbReference type="Gene3D" id="1.10.3720.10">
    <property type="entry name" value="MetI-like"/>
    <property type="match status" value="1"/>
</dbReference>
<comment type="similarity">
    <text evidence="7">Belongs to the binding-protein-dependent transport system permease family.</text>
</comment>